<protein>
    <recommendedName>
        <fullName evidence="3">Tc1-like transposase DDE domain-containing protein</fullName>
    </recommendedName>
</protein>
<dbReference type="Proteomes" id="UP001295684">
    <property type="component" value="Unassembled WGS sequence"/>
</dbReference>
<accession>A0AAD1UDU0</accession>
<keyword evidence="2" id="KW-1185">Reference proteome</keyword>
<reference evidence="1" key="1">
    <citation type="submission" date="2023-07" db="EMBL/GenBank/DDBJ databases">
        <authorList>
            <consortium name="AG Swart"/>
            <person name="Singh M."/>
            <person name="Singh A."/>
            <person name="Seah K."/>
            <person name="Emmerich C."/>
        </authorList>
    </citation>
    <scope>NUCLEOTIDE SEQUENCE</scope>
    <source>
        <strain evidence="1">DP1</strain>
    </source>
</reference>
<dbReference type="GO" id="GO:0003676">
    <property type="term" value="F:nucleic acid binding"/>
    <property type="evidence" value="ECO:0007669"/>
    <property type="project" value="InterPro"/>
</dbReference>
<proteinExistence type="predicted"/>
<organism evidence="1 2">
    <name type="scientific">Euplotes crassus</name>
    <dbReference type="NCBI Taxonomy" id="5936"/>
    <lineage>
        <taxon>Eukaryota</taxon>
        <taxon>Sar</taxon>
        <taxon>Alveolata</taxon>
        <taxon>Ciliophora</taxon>
        <taxon>Intramacronucleata</taxon>
        <taxon>Spirotrichea</taxon>
        <taxon>Hypotrichia</taxon>
        <taxon>Euplotida</taxon>
        <taxon>Euplotidae</taxon>
        <taxon>Moneuplotes</taxon>
    </lineage>
</organism>
<dbReference type="Gene3D" id="3.30.420.10">
    <property type="entry name" value="Ribonuclease H-like superfamily/Ribonuclease H"/>
    <property type="match status" value="1"/>
</dbReference>
<name>A0AAD1UDU0_EUPCR</name>
<dbReference type="AlphaFoldDB" id="A0AAD1UDU0"/>
<evidence type="ECO:0008006" key="3">
    <source>
        <dbReference type="Google" id="ProtNLM"/>
    </source>
</evidence>
<gene>
    <name evidence="1" type="ORF">ECRASSUSDP1_LOCUS6728</name>
</gene>
<dbReference type="InterPro" id="IPR036397">
    <property type="entry name" value="RNaseH_sf"/>
</dbReference>
<comment type="caution">
    <text evidence="1">The sequence shown here is derived from an EMBL/GenBank/DDBJ whole genome shotgun (WGS) entry which is preliminary data.</text>
</comment>
<evidence type="ECO:0000313" key="2">
    <source>
        <dbReference type="Proteomes" id="UP001295684"/>
    </source>
</evidence>
<evidence type="ECO:0000313" key="1">
    <source>
        <dbReference type="EMBL" id="CAI2365386.1"/>
    </source>
</evidence>
<sequence>MDRKDKLEMKLICTFKIKMRFVISYCILRVGRLLGKIINFDQVKYKHFLSELYHKPNGGEILGSEKTAQVDDICRFHRTKIIKKFLLIQKMRCVFIPSYSPEANPCVKLINLIKSKIKTLVN</sequence>
<dbReference type="EMBL" id="CAMPGE010006531">
    <property type="protein sequence ID" value="CAI2365386.1"/>
    <property type="molecule type" value="Genomic_DNA"/>
</dbReference>